<dbReference type="InterPro" id="IPR015655">
    <property type="entry name" value="PP2C"/>
</dbReference>
<evidence type="ECO:0000256" key="2">
    <source>
        <dbReference type="ARBA" id="ARBA00013081"/>
    </source>
</evidence>
<dbReference type="PROSITE" id="PS51746">
    <property type="entry name" value="PPM_2"/>
    <property type="match status" value="1"/>
</dbReference>
<evidence type="ECO:0000256" key="5">
    <source>
        <dbReference type="ARBA" id="ARBA00022912"/>
    </source>
</evidence>
<evidence type="ECO:0000256" key="7">
    <source>
        <dbReference type="ARBA" id="ARBA00047761"/>
    </source>
</evidence>
<dbReference type="GO" id="GO:0004722">
    <property type="term" value="F:protein serine/threonine phosphatase activity"/>
    <property type="evidence" value="ECO:0007669"/>
    <property type="project" value="UniProtKB-EC"/>
</dbReference>
<dbReference type="GO" id="GO:0046872">
    <property type="term" value="F:metal ion binding"/>
    <property type="evidence" value="ECO:0007669"/>
    <property type="project" value="UniProtKB-KW"/>
</dbReference>
<comment type="cofactor">
    <cofactor evidence="1">
        <name>Mn(2+)</name>
        <dbReference type="ChEBI" id="CHEBI:29035"/>
    </cofactor>
</comment>
<reference evidence="10 11" key="1">
    <citation type="submission" date="2018-02" db="EMBL/GenBank/DDBJ databases">
        <title>Jeotgalibacillus proteolyticum sp. nov. a protease producing bacterium isolated from ocean sediments of Laizhou Bay.</title>
        <authorList>
            <person name="Li Y."/>
        </authorList>
    </citation>
    <scope>NUCLEOTIDE SEQUENCE [LARGE SCALE GENOMIC DNA]</scope>
    <source>
        <strain evidence="10 11">22-7</strain>
    </source>
</reference>
<keyword evidence="4" id="KW-0378">Hydrolase</keyword>
<dbReference type="InterPro" id="IPR036457">
    <property type="entry name" value="PPM-type-like_dom_sf"/>
</dbReference>
<dbReference type="CDD" id="cd00143">
    <property type="entry name" value="PP2Cc"/>
    <property type="match status" value="1"/>
</dbReference>
<dbReference type="AlphaFoldDB" id="A0A2S5GGE3"/>
<keyword evidence="6" id="KW-0464">Manganese</keyword>
<dbReference type="EC" id="3.1.3.16" evidence="2"/>
<evidence type="ECO:0000256" key="4">
    <source>
        <dbReference type="ARBA" id="ARBA00022801"/>
    </source>
</evidence>
<evidence type="ECO:0000313" key="11">
    <source>
        <dbReference type="Proteomes" id="UP000239047"/>
    </source>
</evidence>
<dbReference type="SMART" id="SM00332">
    <property type="entry name" value="PP2Cc"/>
    <property type="match status" value="1"/>
</dbReference>
<evidence type="ECO:0000256" key="8">
    <source>
        <dbReference type="ARBA" id="ARBA00048336"/>
    </source>
</evidence>
<dbReference type="Pfam" id="PF13672">
    <property type="entry name" value="PP2C_2"/>
    <property type="match status" value="1"/>
</dbReference>
<evidence type="ECO:0000256" key="1">
    <source>
        <dbReference type="ARBA" id="ARBA00001936"/>
    </source>
</evidence>
<feature type="domain" description="PPM-type phosphatase" evidence="9">
    <location>
        <begin position="2"/>
        <end position="242"/>
    </location>
</feature>
<dbReference type="SUPFAM" id="SSF81606">
    <property type="entry name" value="PP2C-like"/>
    <property type="match status" value="1"/>
</dbReference>
<gene>
    <name evidence="10" type="ORF">C4B60_01590</name>
</gene>
<dbReference type="OrthoDB" id="9801841at2"/>
<evidence type="ECO:0000256" key="6">
    <source>
        <dbReference type="ARBA" id="ARBA00023211"/>
    </source>
</evidence>
<dbReference type="NCBIfam" id="NF033484">
    <property type="entry name" value="Stp1_PP2C_phos"/>
    <property type="match status" value="1"/>
</dbReference>
<keyword evidence="11" id="KW-1185">Reference proteome</keyword>
<name>A0A2S5GGE3_9BACL</name>
<comment type="catalytic activity">
    <reaction evidence="8">
        <text>O-phospho-L-threonyl-[protein] + H2O = L-threonyl-[protein] + phosphate</text>
        <dbReference type="Rhea" id="RHEA:47004"/>
        <dbReference type="Rhea" id="RHEA-COMP:11060"/>
        <dbReference type="Rhea" id="RHEA-COMP:11605"/>
        <dbReference type="ChEBI" id="CHEBI:15377"/>
        <dbReference type="ChEBI" id="CHEBI:30013"/>
        <dbReference type="ChEBI" id="CHEBI:43474"/>
        <dbReference type="ChEBI" id="CHEBI:61977"/>
        <dbReference type="EC" id="3.1.3.16"/>
    </reaction>
</comment>
<accession>A0A2S5GGE3</accession>
<keyword evidence="5" id="KW-0904">Protein phosphatase</keyword>
<evidence type="ECO:0000256" key="3">
    <source>
        <dbReference type="ARBA" id="ARBA00022723"/>
    </source>
</evidence>
<dbReference type="PANTHER" id="PTHR47992">
    <property type="entry name" value="PROTEIN PHOSPHATASE"/>
    <property type="match status" value="1"/>
</dbReference>
<dbReference type="Proteomes" id="UP000239047">
    <property type="component" value="Unassembled WGS sequence"/>
</dbReference>
<dbReference type="SMART" id="SM00331">
    <property type="entry name" value="PP2C_SIG"/>
    <property type="match status" value="1"/>
</dbReference>
<organism evidence="10 11">
    <name type="scientific">Jeotgalibacillus proteolyticus</name>
    <dbReference type="NCBI Taxonomy" id="2082395"/>
    <lineage>
        <taxon>Bacteria</taxon>
        <taxon>Bacillati</taxon>
        <taxon>Bacillota</taxon>
        <taxon>Bacilli</taxon>
        <taxon>Bacillales</taxon>
        <taxon>Caryophanaceae</taxon>
        <taxon>Jeotgalibacillus</taxon>
    </lineage>
</organism>
<evidence type="ECO:0000259" key="9">
    <source>
        <dbReference type="PROSITE" id="PS51746"/>
    </source>
</evidence>
<comment type="catalytic activity">
    <reaction evidence="7">
        <text>O-phospho-L-seryl-[protein] + H2O = L-seryl-[protein] + phosphate</text>
        <dbReference type="Rhea" id="RHEA:20629"/>
        <dbReference type="Rhea" id="RHEA-COMP:9863"/>
        <dbReference type="Rhea" id="RHEA-COMP:11604"/>
        <dbReference type="ChEBI" id="CHEBI:15377"/>
        <dbReference type="ChEBI" id="CHEBI:29999"/>
        <dbReference type="ChEBI" id="CHEBI:43474"/>
        <dbReference type="ChEBI" id="CHEBI:83421"/>
        <dbReference type="EC" id="3.1.3.16"/>
    </reaction>
</comment>
<proteinExistence type="predicted"/>
<dbReference type="InterPro" id="IPR001932">
    <property type="entry name" value="PPM-type_phosphatase-like_dom"/>
</dbReference>
<dbReference type="EMBL" id="PREZ01000001">
    <property type="protein sequence ID" value="PPA72100.1"/>
    <property type="molecule type" value="Genomic_DNA"/>
</dbReference>
<comment type="caution">
    <text evidence="10">The sequence shown here is derived from an EMBL/GenBank/DDBJ whole genome shotgun (WGS) entry which is preliminary data.</text>
</comment>
<sequence length="251" mass="27040">MHFAFISDQGKVRQLNEDAGGVYINPSGQLLAVVADGMGGHRAGDVASLMAVEKIEKLWATGPEISKPVEAEKWLKSSIEEINKVLYNHSIHHADCEGMGTTIVAAICTREFVTLGNVGDSRGYIVSEQKIRQITEDHSFVNALVQSGEISKSDAEHHPRKNLLLKSLGSNGLVNPTISTITVEEGDIILLCSDGLSNKIDEQLMAAAASQTMELQQRASKLVNQANLNGGEDNITIAIVEYSSVKESEGI</sequence>
<protein>
    <recommendedName>
        <fullName evidence="2">protein-serine/threonine phosphatase</fullName>
        <ecNumber evidence="2">3.1.3.16</ecNumber>
    </recommendedName>
</protein>
<evidence type="ECO:0000313" key="10">
    <source>
        <dbReference type="EMBL" id="PPA72100.1"/>
    </source>
</evidence>
<dbReference type="FunFam" id="3.60.40.10:FF:000002">
    <property type="entry name" value="Serine/threonine phosphatase stp"/>
    <property type="match status" value="1"/>
</dbReference>
<keyword evidence="3" id="KW-0479">Metal-binding</keyword>
<dbReference type="Gene3D" id="3.60.40.10">
    <property type="entry name" value="PPM-type phosphatase domain"/>
    <property type="match status" value="1"/>
</dbReference>